<evidence type="ECO:0000256" key="1">
    <source>
        <dbReference type="ARBA" id="ARBA00023015"/>
    </source>
</evidence>
<dbReference type="GO" id="GO:0003677">
    <property type="term" value="F:DNA binding"/>
    <property type="evidence" value="ECO:0007669"/>
    <property type="project" value="UniProtKB-KW"/>
</dbReference>
<sequence>MIDTLPETYRLAVILSDLEGLKNKEIAAILDISLDVVKVRLHRGRAQLKKELLQYCHFYWDERNELTCDPKGPLKK</sequence>
<dbReference type="Proteomes" id="UP000277811">
    <property type="component" value="Unassembled WGS sequence"/>
</dbReference>
<dbReference type="InterPro" id="IPR039425">
    <property type="entry name" value="RNA_pol_sigma-70-like"/>
</dbReference>
<dbReference type="GO" id="GO:0006352">
    <property type="term" value="P:DNA-templated transcription initiation"/>
    <property type="evidence" value="ECO:0007669"/>
    <property type="project" value="InterPro"/>
</dbReference>
<dbReference type="PANTHER" id="PTHR43133">
    <property type="entry name" value="RNA POLYMERASE ECF-TYPE SIGMA FACTO"/>
    <property type="match status" value="1"/>
</dbReference>
<proteinExistence type="predicted"/>
<dbReference type="InterPro" id="IPR036388">
    <property type="entry name" value="WH-like_DNA-bd_sf"/>
</dbReference>
<keyword evidence="1" id="KW-0805">Transcription regulation</keyword>
<protein>
    <submittedName>
        <fullName evidence="6">Rna polymerase sigma factor 70 region 4 type 2</fullName>
    </submittedName>
</protein>
<evidence type="ECO:0000313" key="6">
    <source>
        <dbReference type="EMBL" id="VBB06442.1"/>
    </source>
</evidence>
<dbReference type="Pfam" id="PF08281">
    <property type="entry name" value="Sigma70_r4_2"/>
    <property type="match status" value="1"/>
</dbReference>
<dbReference type="EMBL" id="UPPP01000064">
    <property type="protein sequence ID" value="VBB06442.1"/>
    <property type="molecule type" value="Genomic_DNA"/>
</dbReference>
<dbReference type="CDD" id="cd06171">
    <property type="entry name" value="Sigma70_r4"/>
    <property type="match status" value="1"/>
</dbReference>
<evidence type="ECO:0000256" key="4">
    <source>
        <dbReference type="ARBA" id="ARBA00023163"/>
    </source>
</evidence>
<keyword evidence="3" id="KW-0238">DNA-binding</keyword>
<evidence type="ECO:0000256" key="3">
    <source>
        <dbReference type="ARBA" id="ARBA00023125"/>
    </source>
</evidence>
<dbReference type="InterPro" id="IPR013249">
    <property type="entry name" value="RNA_pol_sigma70_r4_t2"/>
</dbReference>
<dbReference type="InterPro" id="IPR013324">
    <property type="entry name" value="RNA_pol_sigma_r3/r4-like"/>
</dbReference>
<accession>A0A498R839</accession>
<organism evidence="6 7">
    <name type="scientific">Lucifera butyrica</name>
    <dbReference type="NCBI Taxonomy" id="1351585"/>
    <lineage>
        <taxon>Bacteria</taxon>
        <taxon>Bacillati</taxon>
        <taxon>Bacillota</taxon>
        <taxon>Negativicutes</taxon>
        <taxon>Veillonellales</taxon>
        <taxon>Veillonellaceae</taxon>
        <taxon>Lucifera</taxon>
    </lineage>
</organism>
<reference evidence="6 7" key="1">
    <citation type="submission" date="2018-06" db="EMBL/GenBank/DDBJ databases">
        <authorList>
            <person name="Strepis N."/>
        </authorList>
    </citation>
    <scope>NUCLEOTIDE SEQUENCE [LARGE SCALE GENOMIC DNA]</scope>
    <source>
        <strain evidence="6">LUCI</strain>
    </source>
</reference>
<gene>
    <name evidence="6" type="ORF">LUCI_1674</name>
</gene>
<dbReference type="GO" id="GO:0016987">
    <property type="term" value="F:sigma factor activity"/>
    <property type="evidence" value="ECO:0007669"/>
    <property type="project" value="UniProtKB-KW"/>
</dbReference>
<evidence type="ECO:0000256" key="2">
    <source>
        <dbReference type="ARBA" id="ARBA00023082"/>
    </source>
</evidence>
<keyword evidence="2" id="KW-0731">Sigma factor</keyword>
<evidence type="ECO:0000313" key="7">
    <source>
        <dbReference type="Proteomes" id="UP000277811"/>
    </source>
</evidence>
<evidence type="ECO:0000259" key="5">
    <source>
        <dbReference type="Pfam" id="PF08281"/>
    </source>
</evidence>
<keyword evidence="7" id="KW-1185">Reference proteome</keyword>
<keyword evidence="4" id="KW-0804">Transcription</keyword>
<dbReference type="SUPFAM" id="SSF88659">
    <property type="entry name" value="Sigma3 and sigma4 domains of RNA polymerase sigma factors"/>
    <property type="match status" value="1"/>
</dbReference>
<dbReference type="AlphaFoldDB" id="A0A498R839"/>
<dbReference type="Gene3D" id="1.10.10.10">
    <property type="entry name" value="Winged helix-like DNA-binding domain superfamily/Winged helix DNA-binding domain"/>
    <property type="match status" value="1"/>
</dbReference>
<dbReference type="PANTHER" id="PTHR43133:SF8">
    <property type="entry name" value="RNA POLYMERASE SIGMA FACTOR HI_1459-RELATED"/>
    <property type="match status" value="1"/>
</dbReference>
<dbReference type="RefSeq" id="WP_165865934.1">
    <property type="nucleotide sequence ID" value="NZ_UPPP01000064.1"/>
</dbReference>
<name>A0A498R839_9FIRM</name>
<feature type="domain" description="RNA polymerase sigma factor 70 region 4 type 2" evidence="5">
    <location>
        <begin position="1"/>
        <end position="48"/>
    </location>
</feature>